<dbReference type="RefSeq" id="WP_338248333.1">
    <property type="nucleotide sequence ID" value="NZ_BSRI01000001.1"/>
</dbReference>
<dbReference type="PANTHER" id="PTHR43818">
    <property type="entry name" value="BCDNA.GH03377"/>
    <property type="match status" value="1"/>
</dbReference>
<dbReference type="PANTHER" id="PTHR43818:SF11">
    <property type="entry name" value="BCDNA.GH03377"/>
    <property type="match status" value="1"/>
</dbReference>
<feature type="domain" description="Gfo/Idh/MocA-like oxidoreductase C-terminal" evidence="4">
    <location>
        <begin position="197"/>
        <end position="351"/>
    </location>
</feature>
<dbReference type="Pfam" id="PF02894">
    <property type="entry name" value="GFO_IDH_MocA_C"/>
    <property type="match status" value="1"/>
</dbReference>
<dbReference type="EMBL" id="BSRI01000001">
    <property type="protein sequence ID" value="GLV54641.1"/>
    <property type="molecule type" value="Genomic_DNA"/>
</dbReference>
<dbReference type="InterPro" id="IPR000683">
    <property type="entry name" value="Gfo/Idh/MocA-like_OxRdtase_N"/>
</dbReference>
<evidence type="ECO:0000256" key="1">
    <source>
        <dbReference type="ARBA" id="ARBA00010928"/>
    </source>
</evidence>
<evidence type="ECO:0000259" key="4">
    <source>
        <dbReference type="Pfam" id="PF02894"/>
    </source>
</evidence>
<comment type="caution">
    <text evidence="5">The sequence shown here is derived from an EMBL/GenBank/DDBJ whole genome shotgun (WGS) entry which is preliminary data.</text>
</comment>
<evidence type="ECO:0000259" key="3">
    <source>
        <dbReference type="Pfam" id="PF01408"/>
    </source>
</evidence>
<proteinExistence type="inferred from homology"/>
<feature type="domain" description="Gfo/Idh/MocA-like oxidoreductase N-terminal" evidence="3">
    <location>
        <begin position="9"/>
        <end position="128"/>
    </location>
</feature>
<name>A0ABQ6FKA1_9CHLR</name>
<sequence length="358" mass="39442">MIEKEARLLRIGVVGAGQIAQAAHFESCRRARNAELYAICDLAEDLVTNMAAIHHPRVTYLDYNEMLADPQVEAVIVATADQFHVAMAAQALAAGKHVLVEKPLGVSVEECEALREQVRSSGLVLQVGTMKRFDPGIAFAHQFIQEEIGQLLALKAWYCDSTYRYTVTDNLQPMMISSTHARRPAGNPKADRQRYYLLGHASHLVDTARFLGGEIIRVQARLVEKFGAYCWFVDTEFADGSLGHLDLTIAVRMDWHEGFQVYGEHGSVIGKTFNPWHLRSSEVECFSAHDGQYHRVLGADGHVYKRQIEGFAETILQGAPQHGAGIEDGVAAIRTLVAISRSVETGAWISVSDVTGGV</sequence>
<dbReference type="Gene3D" id="3.30.360.10">
    <property type="entry name" value="Dihydrodipicolinate Reductase, domain 2"/>
    <property type="match status" value="1"/>
</dbReference>
<evidence type="ECO:0000256" key="2">
    <source>
        <dbReference type="ARBA" id="ARBA00023002"/>
    </source>
</evidence>
<dbReference type="InterPro" id="IPR004104">
    <property type="entry name" value="Gfo/Idh/MocA-like_OxRdtase_C"/>
</dbReference>
<protein>
    <submittedName>
        <fullName evidence="5">Oxidoreductase</fullName>
    </submittedName>
</protein>
<gene>
    <name evidence="5" type="ORF">KDH_14880</name>
</gene>
<dbReference type="InterPro" id="IPR050463">
    <property type="entry name" value="Gfo/Idh/MocA_oxidrdct_glycsds"/>
</dbReference>
<dbReference type="SUPFAM" id="SSF51735">
    <property type="entry name" value="NAD(P)-binding Rossmann-fold domains"/>
    <property type="match status" value="1"/>
</dbReference>
<organism evidence="5 6">
    <name type="scientific">Dictyobacter halimunensis</name>
    <dbReference type="NCBI Taxonomy" id="3026934"/>
    <lineage>
        <taxon>Bacteria</taxon>
        <taxon>Bacillati</taxon>
        <taxon>Chloroflexota</taxon>
        <taxon>Ktedonobacteria</taxon>
        <taxon>Ktedonobacterales</taxon>
        <taxon>Dictyobacteraceae</taxon>
        <taxon>Dictyobacter</taxon>
    </lineage>
</organism>
<evidence type="ECO:0000313" key="6">
    <source>
        <dbReference type="Proteomes" id="UP001344906"/>
    </source>
</evidence>
<dbReference type="Gene3D" id="3.40.50.720">
    <property type="entry name" value="NAD(P)-binding Rossmann-like Domain"/>
    <property type="match status" value="1"/>
</dbReference>
<dbReference type="SUPFAM" id="SSF55347">
    <property type="entry name" value="Glyceraldehyde-3-phosphate dehydrogenase-like, C-terminal domain"/>
    <property type="match status" value="1"/>
</dbReference>
<keyword evidence="6" id="KW-1185">Reference proteome</keyword>
<dbReference type="Pfam" id="PF01408">
    <property type="entry name" value="GFO_IDH_MocA"/>
    <property type="match status" value="1"/>
</dbReference>
<reference evidence="5 6" key="1">
    <citation type="submission" date="2023-02" db="EMBL/GenBank/DDBJ databases">
        <title>Dictyobacter halimunensis sp. nov., a new member of the class Ktedonobacteria from forest soil in a geothermal area.</title>
        <authorList>
            <person name="Rachmania M.K."/>
            <person name="Ningsih F."/>
            <person name="Sakai Y."/>
            <person name="Yabe S."/>
            <person name="Yokota A."/>
            <person name="Sjamsuridzal W."/>
        </authorList>
    </citation>
    <scope>NUCLEOTIDE SEQUENCE [LARGE SCALE GENOMIC DNA]</scope>
    <source>
        <strain evidence="5 6">S3.2.2.5</strain>
    </source>
</reference>
<evidence type="ECO:0000313" key="5">
    <source>
        <dbReference type="EMBL" id="GLV54641.1"/>
    </source>
</evidence>
<keyword evidence="2" id="KW-0560">Oxidoreductase</keyword>
<dbReference type="Proteomes" id="UP001344906">
    <property type="component" value="Unassembled WGS sequence"/>
</dbReference>
<accession>A0ABQ6FKA1</accession>
<dbReference type="InterPro" id="IPR036291">
    <property type="entry name" value="NAD(P)-bd_dom_sf"/>
</dbReference>
<comment type="similarity">
    <text evidence="1">Belongs to the Gfo/Idh/MocA family.</text>
</comment>